<evidence type="ECO:0000313" key="3">
    <source>
        <dbReference type="Proteomes" id="UP000001798"/>
    </source>
</evidence>
<dbReference type="OrthoDB" id="2922289at2759"/>
<dbReference type="PANTHER" id="PTHR40788">
    <property type="entry name" value="CLR5 DOMAIN-CONTAINING PROTEIN-RELATED"/>
    <property type="match status" value="1"/>
</dbReference>
<proteinExistence type="predicted"/>
<reference evidence="2 3" key="1">
    <citation type="journal article" date="2011" name="PLoS Genet.">
        <title>Genomic analysis of the necrotrophic fungal pathogens Sclerotinia sclerotiorum and Botrytis cinerea.</title>
        <authorList>
            <person name="Amselem J."/>
            <person name="Cuomo C.A."/>
            <person name="van Kan J.A."/>
            <person name="Viaud M."/>
            <person name="Benito E.P."/>
            <person name="Couloux A."/>
            <person name="Coutinho P.M."/>
            <person name="de Vries R.P."/>
            <person name="Dyer P.S."/>
            <person name="Fillinger S."/>
            <person name="Fournier E."/>
            <person name="Gout L."/>
            <person name="Hahn M."/>
            <person name="Kohn L."/>
            <person name="Lapalu N."/>
            <person name="Plummer K.M."/>
            <person name="Pradier J.M."/>
            <person name="Quevillon E."/>
            <person name="Sharon A."/>
            <person name="Simon A."/>
            <person name="ten Have A."/>
            <person name="Tudzynski B."/>
            <person name="Tudzynski P."/>
            <person name="Wincker P."/>
            <person name="Andrew M."/>
            <person name="Anthouard V."/>
            <person name="Beever R.E."/>
            <person name="Beffa R."/>
            <person name="Benoit I."/>
            <person name="Bouzid O."/>
            <person name="Brault B."/>
            <person name="Chen Z."/>
            <person name="Choquer M."/>
            <person name="Collemare J."/>
            <person name="Cotton P."/>
            <person name="Danchin E.G."/>
            <person name="Da Silva C."/>
            <person name="Gautier A."/>
            <person name="Giraud C."/>
            <person name="Giraud T."/>
            <person name="Gonzalez C."/>
            <person name="Grossetete S."/>
            <person name="Guldener U."/>
            <person name="Henrissat B."/>
            <person name="Howlett B.J."/>
            <person name="Kodira C."/>
            <person name="Kretschmer M."/>
            <person name="Lappartient A."/>
            <person name="Leroch M."/>
            <person name="Levis C."/>
            <person name="Mauceli E."/>
            <person name="Neuveglise C."/>
            <person name="Oeser B."/>
            <person name="Pearson M."/>
            <person name="Poulain J."/>
            <person name="Poussereau N."/>
            <person name="Quesneville H."/>
            <person name="Rascle C."/>
            <person name="Schumacher J."/>
            <person name="Segurens B."/>
            <person name="Sexton A."/>
            <person name="Silva E."/>
            <person name="Sirven C."/>
            <person name="Soanes D.M."/>
            <person name="Talbot N.J."/>
            <person name="Templeton M."/>
            <person name="Yandava C."/>
            <person name="Yarden O."/>
            <person name="Zeng Q."/>
            <person name="Rollins J.A."/>
            <person name="Lebrun M.H."/>
            <person name="Dickman M."/>
        </authorList>
    </citation>
    <scope>NUCLEOTIDE SEQUENCE [LARGE SCALE GENOMIC DNA]</scope>
    <source>
        <strain evidence="2 3">B05.10</strain>
    </source>
</reference>
<dbReference type="Proteomes" id="UP000001798">
    <property type="component" value="Chromosome 3"/>
</dbReference>
<sequence>MDTYNPVGYNMEYASINNLDEDSYITRMSRIFAHIDMERPVTLKEDEIPTVLLHTEEIKKNWGLLQKILGAYESIIRKRWLKKSKVKRAQLLKELYPEIPKQHAPDFENMRARWEGTPLNSKEDQKSMETPYLNLEDLTQGMFLPLFLNSRGRYSPHLFVHADIYAMHYGLNMWVIQEPKVYDGLAPWKSAAVFRNPDLGEYIEFLESKERSDEAYASGLGFSPPKAMLILRAQAFTYQFLVDCCSAILHDIPTLLGDNHDFNIVTEPEDISASSSQRLSTAFSAIESPYRPPSQIDFQRIEDLLEARLAAAEDHLWSLREDPSYFAEIFAARDERHCYTSESDSKGFEVHNVLEYACISLLVWNNLLEDFRHWRGLEKKYSADIFSDRQLPSEYEKAFVCFWDNLARTSEFLRLENLRRDILFTKSFRAGVINDSLNYGAHIARSNVKYATQDKLFFILYELSQNEVILYCSLPDLVDELERYLLANPNERGRITTLSLSILSDIGIVASISRDLYLYQPWASTVTQKLKADDGTIKAITDSKWKRLMDLLKILESLPIDEVTKLIDSPNCFHYPIERRPNAANNHRMRQAESLLDHVWDIINQSYLETSGKTTLAGALRDLISSERGLVRTPEWVEAAPKVKKSREKRTPIDDELVSSFEHVRIEETKSTQSLEPGDSIFKAKAKSKSRKAGPSQESAPLTEELPEVEEAQAPREIIKVNKKTYRVFTALFYTPSEKDPPGEISWQDFLQAMAAGGLSSEALYGSIWHFTPQDGHPNKPRRSIQFHQPHPGKLRLGTARFIGRRLNRAFGWDIDLFSLE</sequence>
<accession>A0A384JCA5</accession>
<feature type="region of interest" description="Disordered" evidence="1">
    <location>
        <begin position="668"/>
        <end position="711"/>
    </location>
</feature>
<dbReference type="EMBL" id="CP009807">
    <property type="protein sequence ID" value="ATZ48130.1"/>
    <property type="molecule type" value="Genomic_DNA"/>
</dbReference>
<dbReference type="PANTHER" id="PTHR40788:SF2">
    <property type="entry name" value="CLR5 DOMAIN-CONTAINING PROTEIN"/>
    <property type="match status" value="1"/>
</dbReference>
<reference evidence="2 3" key="3">
    <citation type="journal article" date="2017" name="Mol. Plant Pathol.">
        <title>A gapless genome sequence of the fungus Botrytis cinerea.</title>
        <authorList>
            <person name="Van Kan J.A."/>
            <person name="Stassen J.H."/>
            <person name="Mosbach A."/>
            <person name="Van Der Lee T.A."/>
            <person name="Faino L."/>
            <person name="Farmer A.D."/>
            <person name="Papasotiriou D.G."/>
            <person name="Zhou S."/>
            <person name="Seidl M.F."/>
            <person name="Cottam E."/>
            <person name="Edel D."/>
            <person name="Hahn M."/>
            <person name="Schwartz D.C."/>
            <person name="Dietrich R.A."/>
            <person name="Widdison S."/>
            <person name="Scalliet G."/>
        </authorList>
    </citation>
    <scope>NUCLEOTIDE SEQUENCE [LARGE SCALE GENOMIC DNA]</scope>
    <source>
        <strain evidence="2 3">B05.10</strain>
    </source>
</reference>
<gene>
    <name evidence="2" type="ORF">BCIN_03g03760</name>
</gene>
<dbReference type="VEuPathDB" id="FungiDB:Bcin03g03760"/>
<evidence type="ECO:0000256" key="1">
    <source>
        <dbReference type="SAM" id="MobiDB-lite"/>
    </source>
</evidence>
<evidence type="ECO:0008006" key="4">
    <source>
        <dbReference type="Google" id="ProtNLM"/>
    </source>
</evidence>
<dbReference type="RefSeq" id="XP_024547693.1">
    <property type="nucleotide sequence ID" value="XM_024691920.1"/>
</dbReference>
<dbReference type="AlphaFoldDB" id="A0A384JCA5"/>
<protein>
    <recommendedName>
        <fullName evidence="4">Ipa protein</fullName>
    </recommendedName>
</protein>
<evidence type="ECO:0000313" key="2">
    <source>
        <dbReference type="EMBL" id="ATZ48130.1"/>
    </source>
</evidence>
<reference evidence="2 3" key="2">
    <citation type="journal article" date="2012" name="Eukaryot. Cell">
        <title>Genome update of Botrytis cinerea strains B05.10 and T4.</title>
        <authorList>
            <person name="Staats M."/>
            <person name="van Kan J.A."/>
        </authorList>
    </citation>
    <scope>NUCLEOTIDE SEQUENCE [LARGE SCALE GENOMIC DNA]</scope>
    <source>
        <strain evidence="2 3">B05.10</strain>
    </source>
</reference>
<organism evidence="2 3">
    <name type="scientific">Botryotinia fuckeliana (strain B05.10)</name>
    <name type="common">Noble rot fungus</name>
    <name type="synonym">Botrytis cinerea</name>
    <dbReference type="NCBI Taxonomy" id="332648"/>
    <lineage>
        <taxon>Eukaryota</taxon>
        <taxon>Fungi</taxon>
        <taxon>Dikarya</taxon>
        <taxon>Ascomycota</taxon>
        <taxon>Pezizomycotina</taxon>
        <taxon>Leotiomycetes</taxon>
        <taxon>Helotiales</taxon>
        <taxon>Sclerotiniaceae</taxon>
        <taxon>Botrytis</taxon>
    </lineage>
</organism>
<dbReference type="KEGG" id="bfu:BCIN_03g03760"/>
<name>A0A384JCA5_BOTFB</name>
<dbReference type="GeneID" id="5441263"/>
<keyword evidence="3" id="KW-1185">Reference proteome</keyword>